<evidence type="ECO:0000256" key="4">
    <source>
        <dbReference type="ARBA" id="ARBA00022692"/>
    </source>
</evidence>
<keyword evidence="2" id="KW-0813">Transport</keyword>
<keyword evidence="4 7" id="KW-0812">Transmembrane</keyword>
<keyword evidence="3" id="KW-1003">Cell membrane</keyword>
<dbReference type="Gene3D" id="1.10.3720.10">
    <property type="entry name" value="MetI-like"/>
    <property type="match status" value="1"/>
</dbReference>
<dbReference type="STRING" id="201973.SAMN04488025_11831"/>
<evidence type="ECO:0000256" key="7">
    <source>
        <dbReference type="SAM" id="Phobius"/>
    </source>
</evidence>
<evidence type="ECO:0000256" key="6">
    <source>
        <dbReference type="ARBA" id="ARBA00023136"/>
    </source>
</evidence>
<comment type="subcellular location">
    <subcellularLocation>
        <location evidence="1">Cell membrane</location>
        <topology evidence="1">Multi-pass membrane protein</topology>
    </subcellularLocation>
</comment>
<dbReference type="InterPro" id="IPR035906">
    <property type="entry name" value="MetI-like_sf"/>
</dbReference>
<dbReference type="EMBL" id="FOOK01000018">
    <property type="protein sequence ID" value="SFG15761.1"/>
    <property type="molecule type" value="Genomic_DNA"/>
</dbReference>
<keyword evidence="5 7" id="KW-1133">Transmembrane helix</keyword>
<protein>
    <submittedName>
        <fullName evidence="8">Uncharacterized protein</fullName>
    </submittedName>
</protein>
<proteinExistence type="predicted"/>
<gene>
    <name evidence="8" type="ORF">SAMN04488025_11831</name>
</gene>
<organism evidence="8 9">
    <name type="scientific">Planifilum fulgidum</name>
    <dbReference type="NCBI Taxonomy" id="201973"/>
    <lineage>
        <taxon>Bacteria</taxon>
        <taxon>Bacillati</taxon>
        <taxon>Bacillota</taxon>
        <taxon>Bacilli</taxon>
        <taxon>Bacillales</taxon>
        <taxon>Thermoactinomycetaceae</taxon>
        <taxon>Planifilum</taxon>
    </lineage>
</organism>
<dbReference type="AlphaFoldDB" id="A0A1I2PQQ7"/>
<evidence type="ECO:0000313" key="9">
    <source>
        <dbReference type="Proteomes" id="UP000198661"/>
    </source>
</evidence>
<reference evidence="8 9" key="1">
    <citation type="submission" date="2016-10" db="EMBL/GenBank/DDBJ databases">
        <authorList>
            <person name="de Groot N.N."/>
        </authorList>
    </citation>
    <scope>NUCLEOTIDE SEQUENCE [LARGE SCALE GENOMIC DNA]</scope>
    <source>
        <strain evidence="8 9">DSM 44945</strain>
    </source>
</reference>
<dbReference type="PANTHER" id="PTHR30193">
    <property type="entry name" value="ABC TRANSPORTER PERMEASE PROTEIN"/>
    <property type="match status" value="1"/>
</dbReference>
<dbReference type="PANTHER" id="PTHR30193:SF37">
    <property type="entry name" value="INNER MEMBRANE ABC TRANSPORTER PERMEASE PROTEIN YCJO"/>
    <property type="match status" value="1"/>
</dbReference>
<dbReference type="Proteomes" id="UP000198661">
    <property type="component" value="Unassembled WGS sequence"/>
</dbReference>
<sequence length="180" mass="20929">MERIPLSARASWVERLKKEWRKNALVYIVMIPVLVHFLIFQALPLIGSFLLSFMNWPIIGEPEFVGLKNWERLISDDLAWRSLWNTTLFTLYYVVPTMAMGLILALLVHQKLHGAGFFKGIFFFARRHLLCGDRRDLGLAVQRVRGRDRQLHPRLVRHPAASLFLRRAAGIDRFGDAQCF</sequence>
<name>A0A1I2PQQ7_9BACL</name>
<feature type="transmembrane region" description="Helical" evidence="7">
    <location>
        <begin position="90"/>
        <end position="109"/>
    </location>
</feature>
<dbReference type="GO" id="GO:0005886">
    <property type="term" value="C:plasma membrane"/>
    <property type="evidence" value="ECO:0007669"/>
    <property type="project" value="UniProtKB-SubCell"/>
</dbReference>
<evidence type="ECO:0000313" key="8">
    <source>
        <dbReference type="EMBL" id="SFG15761.1"/>
    </source>
</evidence>
<evidence type="ECO:0000256" key="3">
    <source>
        <dbReference type="ARBA" id="ARBA00022475"/>
    </source>
</evidence>
<evidence type="ECO:0000256" key="1">
    <source>
        <dbReference type="ARBA" id="ARBA00004651"/>
    </source>
</evidence>
<evidence type="ECO:0000256" key="5">
    <source>
        <dbReference type="ARBA" id="ARBA00022989"/>
    </source>
</evidence>
<feature type="transmembrane region" description="Helical" evidence="7">
    <location>
        <begin position="24"/>
        <end position="46"/>
    </location>
</feature>
<keyword evidence="9" id="KW-1185">Reference proteome</keyword>
<evidence type="ECO:0000256" key="2">
    <source>
        <dbReference type="ARBA" id="ARBA00022448"/>
    </source>
</evidence>
<dbReference type="SUPFAM" id="SSF161098">
    <property type="entry name" value="MetI-like"/>
    <property type="match status" value="1"/>
</dbReference>
<dbReference type="InterPro" id="IPR051393">
    <property type="entry name" value="ABC_transporter_permease"/>
</dbReference>
<keyword evidence="6 7" id="KW-0472">Membrane</keyword>
<accession>A0A1I2PQQ7</accession>